<dbReference type="AlphaFoldDB" id="A0AAD6ZA42"/>
<keyword evidence="3" id="KW-1185">Reference proteome</keyword>
<evidence type="ECO:0000313" key="2">
    <source>
        <dbReference type="EMBL" id="KAJ7314341.1"/>
    </source>
</evidence>
<dbReference type="Proteomes" id="UP001218218">
    <property type="component" value="Unassembled WGS sequence"/>
</dbReference>
<comment type="caution">
    <text evidence="2">The sequence shown here is derived from an EMBL/GenBank/DDBJ whole genome shotgun (WGS) entry which is preliminary data.</text>
</comment>
<feature type="compositionally biased region" description="Pro residues" evidence="1">
    <location>
        <begin position="114"/>
        <end position="123"/>
    </location>
</feature>
<evidence type="ECO:0000256" key="1">
    <source>
        <dbReference type="SAM" id="MobiDB-lite"/>
    </source>
</evidence>
<gene>
    <name evidence="2" type="ORF">DFH08DRAFT_429766</name>
</gene>
<protein>
    <submittedName>
        <fullName evidence="2">Uncharacterized protein</fullName>
    </submittedName>
</protein>
<sequence length="236" mass="25758">MLPAGAICSMTAAHAICATTWKPLHGHYNMYDLRQRRHRPSTHPSPPPTGSRMHRTRRCHSSPPTLPPLPPRAPRLSSAVYRSRRLKHAPAVLHGTAFTTSSVCSARHCCFPSPAPPVSPPRAPSASPASKTLPVHARASAHLQPDTGHPRRAEHIPSPAPRRSPPRRLQRLTTLRSKPAAIRHRECYMEQHGSTQPVPRSLTVSHAAHIASSTPTPAFARNFDLPRTSQIAPPCG</sequence>
<evidence type="ECO:0000313" key="3">
    <source>
        <dbReference type="Proteomes" id="UP001218218"/>
    </source>
</evidence>
<feature type="region of interest" description="Disordered" evidence="1">
    <location>
        <begin position="114"/>
        <end position="173"/>
    </location>
</feature>
<feature type="region of interest" description="Disordered" evidence="1">
    <location>
        <begin position="35"/>
        <end position="75"/>
    </location>
</feature>
<organism evidence="2 3">
    <name type="scientific">Mycena albidolilacea</name>
    <dbReference type="NCBI Taxonomy" id="1033008"/>
    <lineage>
        <taxon>Eukaryota</taxon>
        <taxon>Fungi</taxon>
        <taxon>Dikarya</taxon>
        <taxon>Basidiomycota</taxon>
        <taxon>Agaricomycotina</taxon>
        <taxon>Agaricomycetes</taxon>
        <taxon>Agaricomycetidae</taxon>
        <taxon>Agaricales</taxon>
        <taxon>Marasmiineae</taxon>
        <taxon>Mycenaceae</taxon>
        <taxon>Mycena</taxon>
    </lineage>
</organism>
<accession>A0AAD6ZA42</accession>
<name>A0AAD6ZA42_9AGAR</name>
<proteinExistence type="predicted"/>
<dbReference type="EMBL" id="JARIHO010000067">
    <property type="protein sequence ID" value="KAJ7314341.1"/>
    <property type="molecule type" value="Genomic_DNA"/>
</dbReference>
<feature type="compositionally biased region" description="Pro residues" evidence="1">
    <location>
        <begin position="64"/>
        <end position="73"/>
    </location>
</feature>
<reference evidence="2" key="1">
    <citation type="submission" date="2023-03" db="EMBL/GenBank/DDBJ databases">
        <title>Massive genome expansion in bonnet fungi (Mycena s.s.) driven by repeated elements and novel gene families across ecological guilds.</title>
        <authorList>
            <consortium name="Lawrence Berkeley National Laboratory"/>
            <person name="Harder C.B."/>
            <person name="Miyauchi S."/>
            <person name="Viragh M."/>
            <person name="Kuo A."/>
            <person name="Thoen E."/>
            <person name="Andreopoulos B."/>
            <person name="Lu D."/>
            <person name="Skrede I."/>
            <person name="Drula E."/>
            <person name="Henrissat B."/>
            <person name="Morin E."/>
            <person name="Kohler A."/>
            <person name="Barry K."/>
            <person name="LaButti K."/>
            <person name="Morin E."/>
            <person name="Salamov A."/>
            <person name="Lipzen A."/>
            <person name="Mereny Z."/>
            <person name="Hegedus B."/>
            <person name="Baldrian P."/>
            <person name="Stursova M."/>
            <person name="Weitz H."/>
            <person name="Taylor A."/>
            <person name="Grigoriev I.V."/>
            <person name="Nagy L.G."/>
            <person name="Martin F."/>
            <person name="Kauserud H."/>
        </authorList>
    </citation>
    <scope>NUCLEOTIDE SEQUENCE</scope>
    <source>
        <strain evidence="2">CBHHK002</strain>
    </source>
</reference>